<feature type="transmembrane region" description="Helical" evidence="2">
    <location>
        <begin position="12"/>
        <end position="35"/>
    </location>
</feature>
<accession>A0A7I7SBD0</accession>
<comment type="caution">
    <text evidence="3">The sequence shown here is derived from an EMBL/GenBank/DDBJ whole genome shotgun (WGS) entry which is preliminary data.</text>
</comment>
<name>A0A7I7SBD0_9MYCO</name>
<evidence type="ECO:0000313" key="4">
    <source>
        <dbReference type="Proteomes" id="UP000193577"/>
    </source>
</evidence>
<feature type="transmembrane region" description="Helical" evidence="2">
    <location>
        <begin position="98"/>
        <end position="119"/>
    </location>
</feature>
<sequence length="217" mass="21576">MSEAPPRLSRPSAAALVVAALALGGVVVGALWAWLAPAADGVVALTRDGERKHAYLGNEADHFFVAAFLMLGLLCVLAVVAATVVWQWQAHRGPVMAAALTVGMIGAAGAATAVGGAAVRLRYGTLDIDAAAVSPQHRLAYVTEAPAVFFGTAPLQAAATLLLPAAAAALAYAVATAAALRDDLGGYPPQEPSLPSPQPATVTAAGGAPSDGSAPGR</sequence>
<reference evidence="3 4" key="1">
    <citation type="submission" date="2017-04" db="EMBL/GenBank/DDBJ databases">
        <title>The new phylogeny of genus Mycobacterium.</title>
        <authorList>
            <person name="Tortoli E."/>
            <person name="Trovato A."/>
            <person name="Cirillo D.M."/>
        </authorList>
    </citation>
    <scope>NUCLEOTIDE SEQUENCE [LARGE SCALE GENOMIC DNA]</scope>
    <source>
        <strain evidence="3 4">KCTC 19819</strain>
    </source>
</reference>
<feature type="transmembrane region" description="Helical" evidence="2">
    <location>
        <begin position="63"/>
        <end position="86"/>
    </location>
</feature>
<evidence type="ECO:0000256" key="1">
    <source>
        <dbReference type="SAM" id="MobiDB-lite"/>
    </source>
</evidence>
<dbReference type="EMBL" id="NCXO01000001">
    <property type="protein sequence ID" value="OSC36033.1"/>
    <property type="molecule type" value="Genomic_DNA"/>
</dbReference>
<dbReference type="AlphaFoldDB" id="A0A7I7SBD0"/>
<feature type="region of interest" description="Disordered" evidence="1">
    <location>
        <begin position="185"/>
        <end position="217"/>
    </location>
</feature>
<dbReference type="InterPro" id="IPR021213">
    <property type="entry name" value="DUF2567"/>
</dbReference>
<dbReference type="Pfam" id="PF10821">
    <property type="entry name" value="DUF2567"/>
    <property type="match status" value="1"/>
</dbReference>
<keyword evidence="2" id="KW-0812">Transmembrane</keyword>
<dbReference type="OrthoDB" id="4761780at2"/>
<keyword evidence="2" id="KW-0472">Membrane</keyword>
<gene>
    <name evidence="3" type="ORF">B8W67_00625</name>
</gene>
<keyword evidence="4" id="KW-1185">Reference proteome</keyword>
<evidence type="ECO:0000313" key="3">
    <source>
        <dbReference type="EMBL" id="OSC36033.1"/>
    </source>
</evidence>
<dbReference type="Proteomes" id="UP000193577">
    <property type="component" value="Unassembled WGS sequence"/>
</dbReference>
<dbReference type="RefSeq" id="WP_084228799.1">
    <property type="nucleotide sequence ID" value="NZ_AP022594.1"/>
</dbReference>
<organism evidence="3 4">
    <name type="scientific">Mycolicibacillus koreensis</name>
    <dbReference type="NCBI Taxonomy" id="1069220"/>
    <lineage>
        <taxon>Bacteria</taxon>
        <taxon>Bacillati</taxon>
        <taxon>Actinomycetota</taxon>
        <taxon>Actinomycetes</taxon>
        <taxon>Mycobacteriales</taxon>
        <taxon>Mycobacteriaceae</taxon>
        <taxon>Mycolicibacillus</taxon>
    </lineage>
</organism>
<proteinExistence type="predicted"/>
<protein>
    <submittedName>
        <fullName evidence="3">Uncharacterized protein</fullName>
    </submittedName>
</protein>
<keyword evidence="2" id="KW-1133">Transmembrane helix</keyword>
<feature type="compositionally biased region" description="Pro residues" evidence="1">
    <location>
        <begin position="189"/>
        <end position="198"/>
    </location>
</feature>
<feature type="compositionally biased region" description="Low complexity" evidence="1">
    <location>
        <begin position="204"/>
        <end position="217"/>
    </location>
</feature>
<feature type="transmembrane region" description="Helical" evidence="2">
    <location>
        <begin position="157"/>
        <end position="180"/>
    </location>
</feature>
<evidence type="ECO:0000256" key="2">
    <source>
        <dbReference type="SAM" id="Phobius"/>
    </source>
</evidence>